<accession>A0ABP3SNT7</accession>
<name>A0ABP3SNT7_9ACTN</name>
<evidence type="ECO:0000313" key="2">
    <source>
        <dbReference type="Proteomes" id="UP001500724"/>
    </source>
</evidence>
<proteinExistence type="predicted"/>
<evidence type="ECO:0008006" key="3">
    <source>
        <dbReference type="Google" id="ProtNLM"/>
    </source>
</evidence>
<keyword evidence="2" id="KW-1185">Reference proteome</keyword>
<evidence type="ECO:0000313" key="1">
    <source>
        <dbReference type="EMBL" id="GAA0655860.1"/>
    </source>
</evidence>
<organism evidence="1 2">
    <name type="scientific">Streptomyces thermocarboxydovorans</name>
    <dbReference type="NCBI Taxonomy" id="59298"/>
    <lineage>
        <taxon>Bacteria</taxon>
        <taxon>Bacillati</taxon>
        <taxon>Actinomycetota</taxon>
        <taxon>Actinomycetes</taxon>
        <taxon>Kitasatosporales</taxon>
        <taxon>Streptomycetaceae</taxon>
        <taxon>Streptomyces</taxon>
    </lineage>
</organism>
<dbReference type="Proteomes" id="UP001500724">
    <property type="component" value="Unassembled WGS sequence"/>
</dbReference>
<gene>
    <name evidence="1" type="ORF">GCM10009535_38480</name>
</gene>
<dbReference type="Gene3D" id="3.10.180.10">
    <property type="entry name" value="2,3-Dihydroxybiphenyl 1,2-Dioxygenase, domain 1"/>
    <property type="match status" value="1"/>
</dbReference>
<comment type="caution">
    <text evidence="1">The sequence shown here is derived from an EMBL/GenBank/DDBJ whole genome shotgun (WGS) entry which is preliminary data.</text>
</comment>
<sequence length="45" mass="5058">MVASADHRKPDGSGWVILADPEGNEFCVLRSESDRAEQERRTQGR</sequence>
<protein>
    <recommendedName>
        <fullName evidence="3">Glyoxalase-like domain-containing protein</fullName>
    </recommendedName>
</protein>
<dbReference type="InterPro" id="IPR029068">
    <property type="entry name" value="Glyas_Bleomycin-R_OHBP_Dase"/>
</dbReference>
<dbReference type="EMBL" id="BAAAGU010000039">
    <property type="protein sequence ID" value="GAA0655860.1"/>
    <property type="molecule type" value="Genomic_DNA"/>
</dbReference>
<reference evidence="2" key="1">
    <citation type="journal article" date="2019" name="Int. J. Syst. Evol. Microbiol.">
        <title>The Global Catalogue of Microorganisms (GCM) 10K type strain sequencing project: providing services to taxonomists for standard genome sequencing and annotation.</title>
        <authorList>
            <consortium name="The Broad Institute Genomics Platform"/>
            <consortium name="The Broad Institute Genome Sequencing Center for Infectious Disease"/>
            <person name="Wu L."/>
            <person name="Ma J."/>
        </authorList>
    </citation>
    <scope>NUCLEOTIDE SEQUENCE [LARGE SCALE GENOMIC DNA]</scope>
    <source>
        <strain evidence="2">JCM 10367</strain>
    </source>
</reference>